<gene>
    <name evidence="1" type="ORF">LWC34_23630</name>
</gene>
<accession>A0ABS8ZD70</accession>
<organism evidence="1 2">
    <name type="scientific">Kibdelosporangium philippinense</name>
    <dbReference type="NCBI Taxonomy" id="211113"/>
    <lineage>
        <taxon>Bacteria</taxon>
        <taxon>Bacillati</taxon>
        <taxon>Actinomycetota</taxon>
        <taxon>Actinomycetes</taxon>
        <taxon>Pseudonocardiales</taxon>
        <taxon>Pseudonocardiaceae</taxon>
        <taxon>Kibdelosporangium</taxon>
    </lineage>
</organism>
<comment type="caution">
    <text evidence="1">The sequence shown here is derived from an EMBL/GenBank/DDBJ whole genome shotgun (WGS) entry which is preliminary data.</text>
</comment>
<name>A0ABS8ZD70_9PSEU</name>
<dbReference type="EMBL" id="JAJVCN010000002">
    <property type="protein sequence ID" value="MCE7005796.1"/>
    <property type="molecule type" value="Genomic_DNA"/>
</dbReference>
<dbReference type="Proteomes" id="UP001521150">
    <property type="component" value="Unassembled WGS sequence"/>
</dbReference>
<sequence>MSTWNYTHDIEYRRELSKSNRVHEYTETVDDQGWCFSQKPENKEAWLTMYTQACAEDFLARRGAKPGNFVVTVYRAFPDRRVLVIAIRMKWAPGRLA</sequence>
<evidence type="ECO:0000313" key="1">
    <source>
        <dbReference type="EMBL" id="MCE7005796.1"/>
    </source>
</evidence>
<reference evidence="1 2" key="1">
    <citation type="submission" date="2021-12" db="EMBL/GenBank/DDBJ databases">
        <title>Genome sequence of Kibdelosporangium philippinense ATCC 49844.</title>
        <authorList>
            <person name="Fedorov E.A."/>
            <person name="Omeragic M."/>
            <person name="Shalygina K.F."/>
            <person name="Maclea K.S."/>
        </authorList>
    </citation>
    <scope>NUCLEOTIDE SEQUENCE [LARGE SCALE GENOMIC DNA]</scope>
    <source>
        <strain evidence="1 2">ATCC 49844</strain>
    </source>
</reference>
<dbReference type="RefSeq" id="WP_233727332.1">
    <property type="nucleotide sequence ID" value="NZ_JAJVCN010000002.1"/>
</dbReference>
<protein>
    <submittedName>
        <fullName evidence="1">Uncharacterized protein</fullName>
    </submittedName>
</protein>
<evidence type="ECO:0000313" key="2">
    <source>
        <dbReference type="Proteomes" id="UP001521150"/>
    </source>
</evidence>
<keyword evidence="2" id="KW-1185">Reference proteome</keyword>
<proteinExistence type="predicted"/>